<sequence>MGSKRDALTYQISSLPFSNLPKIGDFCFTLNPKERHRITAFNQTTATVKEPRISQYEYLDQEKTSHLLNLKTSKEIYDFIASTLSNHSKGRPKDLFIQLISDVTKFCQSRAFDVEKTATVLSQFYQTHLYFTSGLQVSAEKIYIYFKELMMCHSLPFPPAQKKVFSVKEAKDILEFFCKIYLRNLPLVKYLCMPNFALYLNYEIPPRPVLHSTDKKKGKKGTDRSDKKKAKKSAK</sequence>
<feature type="region of interest" description="Disordered" evidence="1">
    <location>
        <begin position="210"/>
        <end position="235"/>
    </location>
</feature>
<reference evidence="3" key="1">
    <citation type="journal article" date="2013" name="Genome Biol.">
        <title>Draft genome of the mountain pine beetle, Dendroctonus ponderosae Hopkins, a major forest pest.</title>
        <authorList>
            <person name="Keeling C.I."/>
            <person name="Yuen M.M."/>
            <person name="Liao N.Y."/>
            <person name="Docking T.R."/>
            <person name="Chan S.K."/>
            <person name="Taylor G.A."/>
            <person name="Palmquist D.L."/>
            <person name="Jackman S.D."/>
            <person name="Nguyen A."/>
            <person name="Li M."/>
            <person name="Henderson H."/>
            <person name="Janes J.K."/>
            <person name="Zhao Y."/>
            <person name="Pandoh P."/>
            <person name="Moore R."/>
            <person name="Sperling F.A."/>
            <person name="Huber D.P."/>
            <person name="Birol I."/>
            <person name="Jones S.J."/>
            <person name="Bohlmann J."/>
        </authorList>
    </citation>
    <scope>NUCLEOTIDE SEQUENCE</scope>
</reference>
<feature type="compositionally biased region" description="Basic and acidic residues" evidence="1">
    <location>
        <begin position="212"/>
        <end position="226"/>
    </location>
</feature>
<protein>
    <submittedName>
        <fullName evidence="2">Uncharacterized protein</fullName>
    </submittedName>
</protein>
<dbReference type="AlphaFoldDB" id="A0AAR5P841"/>
<dbReference type="RefSeq" id="XP_019757260.1">
    <property type="nucleotide sequence ID" value="XM_019901701.2"/>
</dbReference>
<dbReference type="InterPro" id="IPR032727">
    <property type="entry name" value="CLAMP"/>
</dbReference>
<dbReference type="PANTHER" id="PTHR28457">
    <property type="entry name" value="COILED-COIL DOMAIN-CONTAINING PROTEIN 189"/>
    <property type="match status" value="1"/>
</dbReference>
<evidence type="ECO:0000256" key="1">
    <source>
        <dbReference type="SAM" id="MobiDB-lite"/>
    </source>
</evidence>
<reference evidence="2" key="2">
    <citation type="submission" date="2024-08" db="UniProtKB">
        <authorList>
            <consortium name="EnsemblMetazoa"/>
        </authorList>
    </citation>
    <scope>IDENTIFICATION</scope>
</reference>
<dbReference type="PANTHER" id="PTHR28457:SF1">
    <property type="entry name" value="CILIA- AND FLAGELLA-ASSOCIATED PROTEIN 119"/>
    <property type="match status" value="1"/>
</dbReference>
<dbReference type="Proteomes" id="UP000019118">
    <property type="component" value="Unassembled WGS sequence"/>
</dbReference>
<dbReference type="Pfam" id="PF14769">
    <property type="entry name" value="CLAMP"/>
    <property type="match status" value="1"/>
</dbReference>
<organism evidence="2 3">
    <name type="scientific">Dendroctonus ponderosae</name>
    <name type="common">Mountain pine beetle</name>
    <dbReference type="NCBI Taxonomy" id="77166"/>
    <lineage>
        <taxon>Eukaryota</taxon>
        <taxon>Metazoa</taxon>
        <taxon>Ecdysozoa</taxon>
        <taxon>Arthropoda</taxon>
        <taxon>Hexapoda</taxon>
        <taxon>Insecta</taxon>
        <taxon>Pterygota</taxon>
        <taxon>Neoptera</taxon>
        <taxon>Endopterygota</taxon>
        <taxon>Coleoptera</taxon>
        <taxon>Polyphaga</taxon>
        <taxon>Cucujiformia</taxon>
        <taxon>Curculionidae</taxon>
        <taxon>Scolytinae</taxon>
        <taxon>Dendroctonus</taxon>
    </lineage>
</organism>
<keyword evidence="3" id="KW-1185">Reference proteome</keyword>
<proteinExistence type="predicted"/>
<accession>A0AAR5P841</accession>
<dbReference type="KEGG" id="dpa:109535745"/>
<evidence type="ECO:0000313" key="2">
    <source>
        <dbReference type="EnsemblMetazoa" id="XP_019757260.1"/>
    </source>
</evidence>
<dbReference type="EnsemblMetazoa" id="XM_019901701.1">
    <property type="protein sequence ID" value="XP_019757260.1"/>
    <property type="gene ID" value="LOC109535745"/>
</dbReference>
<evidence type="ECO:0000313" key="3">
    <source>
        <dbReference type="Proteomes" id="UP000019118"/>
    </source>
</evidence>
<name>A0AAR5P841_DENPD</name>
<dbReference type="GeneID" id="109535745"/>